<dbReference type="AlphaFoldDB" id="A0A6H1ZC52"/>
<evidence type="ECO:0000313" key="1">
    <source>
        <dbReference type="EMBL" id="QJA45011.1"/>
    </source>
</evidence>
<gene>
    <name evidence="1" type="ORF">TM448A00171_0030</name>
    <name evidence="2" type="ORF">TM448B00200_0057</name>
</gene>
<organism evidence="1">
    <name type="scientific">viral metagenome</name>
    <dbReference type="NCBI Taxonomy" id="1070528"/>
    <lineage>
        <taxon>unclassified sequences</taxon>
        <taxon>metagenomes</taxon>
        <taxon>organismal metagenomes</taxon>
    </lineage>
</organism>
<dbReference type="EMBL" id="MT143984">
    <property type="protein sequence ID" value="QJA45011.1"/>
    <property type="molecule type" value="Genomic_DNA"/>
</dbReference>
<evidence type="ECO:0000313" key="2">
    <source>
        <dbReference type="EMBL" id="QJH94350.1"/>
    </source>
</evidence>
<protein>
    <submittedName>
        <fullName evidence="1">Uncharacterized protein</fullName>
    </submittedName>
</protein>
<dbReference type="EMBL" id="MT144599">
    <property type="protein sequence ID" value="QJH94350.1"/>
    <property type="molecule type" value="Genomic_DNA"/>
</dbReference>
<sequence>MKRLLVLMIVLGLAGMPCIAGTTLAKNLYVSGPTALTTADATVTFPIGTQAFTIINYDTTNTLEVTYNTQTFEVSPVVGSSISFDDCDFGSITWTAKGTSGETINAALVIAIY</sequence>
<proteinExistence type="predicted"/>
<reference evidence="1" key="1">
    <citation type="submission" date="2020-03" db="EMBL/GenBank/DDBJ databases">
        <title>The deep terrestrial virosphere.</title>
        <authorList>
            <person name="Holmfeldt K."/>
            <person name="Nilsson E."/>
            <person name="Simone D."/>
            <person name="Lopez-Fernandez M."/>
            <person name="Wu X."/>
            <person name="de Brujin I."/>
            <person name="Lundin D."/>
            <person name="Andersson A."/>
            <person name="Bertilsson S."/>
            <person name="Dopson M."/>
        </authorList>
    </citation>
    <scope>NUCLEOTIDE SEQUENCE</scope>
    <source>
        <strain evidence="1">TM448A00171</strain>
        <strain evidence="2">TM448B00200</strain>
    </source>
</reference>
<accession>A0A6H1ZC52</accession>
<name>A0A6H1ZC52_9ZZZZ</name>